<dbReference type="EMBL" id="JACJIM010000009">
    <property type="protein sequence ID" value="MBA9065704.1"/>
    <property type="molecule type" value="Genomic_DNA"/>
</dbReference>
<dbReference type="CDD" id="cd00761">
    <property type="entry name" value="Glyco_tranf_GTA_type"/>
    <property type="match status" value="1"/>
</dbReference>
<accession>A0ABR6DHX1</accession>
<comment type="caution">
    <text evidence="1">The sequence shown here is derived from an EMBL/GenBank/DDBJ whole genome shotgun (WGS) entry which is preliminary data.</text>
</comment>
<dbReference type="GeneID" id="96606722"/>
<evidence type="ECO:0008006" key="3">
    <source>
        <dbReference type="Google" id="ProtNLM"/>
    </source>
</evidence>
<dbReference type="Gene3D" id="3.90.550.10">
    <property type="entry name" value="Spore Coat Polysaccharide Biosynthesis Protein SpsA, Chain A"/>
    <property type="match status" value="2"/>
</dbReference>
<keyword evidence="2" id="KW-1185">Reference proteome</keyword>
<proteinExistence type="predicted"/>
<evidence type="ECO:0000313" key="2">
    <source>
        <dbReference type="Proteomes" id="UP000565455"/>
    </source>
</evidence>
<dbReference type="Proteomes" id="UP000565455">
    <property type="component" value="Unassembled WGS sequence"/>
</dbReference>
<organism evidence="1 2">
    <name type="scientific">Methylobacterium fujisawaense</name>
    <dbReference type="NCBI Taxonomy" id="107400"/>
    <lineage>
        <taxon>Bacteria</taxon>
        <taxon>Pseudomonadati</taxon>
        <taxon>Pseudomonadota</taxon>
        <taxon>Alphaproteobacteria</taxon>
        <taxon>Hyphomicrobiales</taxon>
        <taxon>Methylobacteriaceae</taxon>
        <taxon>Methylobacterium</taxon>
    </lineage>
</organism>
<evidence type="ECO:0000313" key="1">
    <source>
        <dbReference type="EMBL" id="MBA9065704.1"/>
    </source>
</evidence>
<protein>
    <recommendedName>
        <fullName evidence="3">Glycosyltransferase</fullName>
    </recommendedName>
</protein>
<dbReference type="RefSeq" id="WP_182593089.1">
    <property type="nucleotide sequence ID" value="NZ_JACJIM010000009.1"/>
</dbReference>
<dbReference type="InterPro" id="IPR029044">
    <property type="entry name" value="Nucleotide-diphossugar_trans"/>
</dbReference>
<gene>
    <name evidence="1" type="ORF">GGQ91_005126</name>
</gene>
<reference evidence="1 2" key="1">
    <citation type="submission" date="2020-08" db="EMBL/GenBank/DDBJ databases">
        <title>Genomic Encyclopedia of Type Strains, Phase IV (KMG-IV): sequencing the most valuable type-strain genomes for metagenomic binning, comparative biology and taxonomic classification.</title>
        <authorList>
            <person name="Goeker M."/>
        </authorList>
    </citation>
    <scope>NUCLEOTIDE SEQUENCE [LARGE SCALE GENOMIC DNA]</scope>
    <source>
        <strain evidence="1 2">DSM 5686</strain>
    </source>
</reference>
<dbReference type="SUPFAM" id="SSF53448">
    <property type="entry name" value="Nucleotide-diphospho-sugar transferases"/>
    <property type="match status" value="1"/>
</dbReference>
<name>A0ABR6DHX1_9HYPH</name>
<sequence>MTEESDIRTVIAGVFDEDWYLHTYPDVADAGVDPISHYLSSGADEGRDPHPLFDTSWYADQNPEVGQTGLNALAHYLLVGAAGGKDPHPLFATSWYSEQRPQIHGTSLNPLLDYIGAPAQSRVSPHPLFDSAWYLRNNPDVAEAGVDPLLHYIGNGEREGRSPNPLFDPAWYLRQCSDERPHGMTALEHYLIKGAARGLDPHPLFDTDYYAEQCTRSQLASINPLEHYLRFGVRDAFRPHPLFDSHWYLKKYPEVLDANVNPLVHYLLEGAGYGTEPHCLFRGNWYLRNYEHNIPPGMNPLLHYVLFGAKNHRDPSPEFSGRFYTDRYRDADWERTNPLSHYITIGRAQGRSPAPMSVLYREIRRAAEEAFSGTGFEALRHISSMAIKPKFLVVTSGEDDCKHRITTQSLLAQIYKNFIILSVSDILSFVERSDEECDVYLIWLEAGDVLKPAALYHFACAINRVPTLDLIYGDEEIRSADGDIIPFYKPAWSPDYLESFNYIGRSICYKLTFAGELLASAEDPFDFLLRVTEKLGHIGHVREMISTCPDRRHGSDTEVQADLASLNRRCRRLGRHAEFVAHAQPARLYRLGSPITTTAKISIVLYSTRAITSSAVDLPYPFLRQITLRSSAEFGLPEGTTIEVIPIAATLDDAVVSDPNAVRGSDLSGDVDTGGLAVALNRAVEAATGQYILFLSDVPQRSEAICLTHMVRHIIKPHIGAVGAKLMAADGRTAQFGLVLFDGMKHRVHHGSRPDGEDYFYSHTASRNFRAVELDALMTDKGLFQSVGGFDATVDPSQMAVDYCLAIQARGKMVVCDADTLVESEIDVDEYASGFSAVGFDRDRVFVEKWSRQLISDPYYNLERLAISPAAYDGRPQKDC</sequence>